<dbReference type="SUPFAM" id="SSF56801">
    <property type="entry name" value="Acetyl-CoA synthetase-like"/>
    <property type="match status" value="1"/>
</dbReference>
<reference evidence="2 3" key="1">
    <citation type="submission" date="2019-12" db="EMBL/GenBank/DDBJ databases">
        <title>Complete Genome Sequence of a Quorum-Sensing Bacterium,Rhodobacteraceae bacterium C31, Isolated from a marine microalgae symbiotic bacteria.</title>
        <authorList>
            <person name="Zhang Y."/>
        </authorList>
    </citation>
    <scope>NUCLEOTIDE SEQUENCE [LARGE SCALE GENOMIC DNA]</scope>
    <source>
        <strain evidence="2 3">C31</strain>
        <plasmid evidence="2 3">p-SCP1</plasmid>
    </source>
</reference>
<evidence type="ECO:0000313" key="2">
    <source>
        <dbReference type="EMBL" id="QRF68683.1"/>
    </source>
</evidence>
<feature type="domain" description="AMP-dependent synthetase/ligase" evidence="1">
    <location>
        <begin position="113"/>
        <end position="312"/>
    </location>
</feature>
<proteinExistence type="predicted"/>
<dbReference type="Gene3D" id="3.40.50.12780">
    <property type="entry name" value="N-terminal domain of ligase-like"/>
    <property type="match status" value="1"/>
</dbReference>
<name>A0ABX7FE67_9RHOB</name>
<sequence>MLDALIPDGLDPETLLAIDDHGASLRYGDLDHLKKTWASKVPGRCLVALFCSNSIESLGAYIGLHAAGHVVILLSGKMNPAVREDLVARYGVEVLVEDGNVTLVKEPSGGLHPDLSVCLSTSGSTGSPKLVQFSTAQLVANAEAIANYLQLTPVERPLTHLPFEYSFGLSVVHSHMAVGATLLLTEHGVMQKPFWERLAEATSLAGVPFHFEMLLRMRLGRADLPNLKVLTQAGGKIGEKEARAIYALAEEKGWKFHIMYGQTEAGPRISWLPFSRMEENFDSIGEPIPGVQLDIAKDGELVVRSPSVMLGYAQSRADLALGDQLGGSLHTGDIAEEMNGLYKITGRKSRFIKLQGNRVGLDDVENRMAAAGHNVWCVGRDDALTMLTEDLDTDRVRLNAVDLFSFPARSLEVRNVAQIPRRGNGKVDYAALQAMVEGTI</sequence>
<accession>A0ABX7FE67</accession>
<keyword evidence="2" id="KW-0614">Plasmid</keyword>
<dbReference type="Pfam" id="PF00501">
    <property type="entry name" value="AMP-binding"/>
    <property type="match status" value="1"/>
</dbReference>
<dbReference type="InterPro" id="IPR042099">
    <property type="entry name" value="ANL_N_sf"/>
</dbReference>
<keyword evidence="3" id="KW-1185">Reference proteome</keyword>
<dbReference type="Proteomes" id="UP000596387">
    <property type="component" value="Plasmid p-SCP1"/>
</dbReference>
<dbReference type="PANTHER" id="PTHR43767">
    <property type="entry name" value="LONG-CHAIN-FATTY-ACID--COA LIGASE"/>
    <property type="match status" value="1"/>
</dbReference>
<evidence type="ECO:0000259" key="1">
    <source>
        <dbReference type="Pfam" id="PF00501"/>
    </source>
</evidence>
<evidence type="ECO:0000313" key="3">
    <source>
        <dbReference type="Proteomes" id="UP000596387"/>
    </source>
</evidence>
<dbReference type="PANTHER" id="PTHR43767:SF1">
    <property type="entry name" value="NONRIBOSOMAL PEPTIDE SYNTHASE PES1 (EUROFUNG)-RELATED"/>
    <property type="match status" value="1"/>
</dbReference>
<geneLocation type="plasmid" evidence="2 3">
    <name>p-SCP1</name>
</geneLocation>
<dbReference type="InterPro" id="IPR050237">
    <property type="entry name" value="ATP-dep_AMP-bd_enzyme"/>
</dbReference>
<dbReference type="RefSeq" id="WP_023851626.1">
    <property type="nucleotide sequence ID" value="NZ_CP047167.1"/>
</dbReference>
<dbReference type="EMBL" id="CP047167">
    <property type="protein sequence ID" value="QRF68683.1"/>
    <property type="molecule type" value="Genomic_DNA"/>
</dbReference>
<dbReference type="InterPro" id="IPR000873">
    <property type="entry name" value="AMP-dep_synth/lig_dom"/>
</dbReference>
<organism evidence="2 3">
    <name type="scientific">Ponticoccus alexandrii</name>
    <dbReference type="NCBI Taxonomy" id="1943633"/>
    <lineage>
        <taxon>Bacteria</taxon>
        <taxon>Pseudomonadati</taxon>
        <taxon>Pseudomonadota</taxon>
        <taxon>Alphaproteobacteria</taxon>
        <taxon>Rhodobacterales</taxon>
        <taxon>Roseobacteraceae</taxon>
        <taxon>Ponticoccus</taxon>
    </lineage>
</organism>
<gene>
    <name evidence="2" type="ORF">GQA70_20105</name>
</gene>
<protein>
    <submittedName>
        <fullName evidence="2">AMP-binding protein</fullName>
    </submittedName>
</protein>